<dbReference type="EMBL" id="BARS01047227">
    <property type="protein sequence ID" value="GAG37738.1"/>
    <property type="molecule type" value="Genomic_DNA"/>
</dbReference>
<comment type="caution">
    <text evidence="1">The sequence shown here is derived from an EMBL/GenBank/DDBJ whole genome shotgun (WGS) entry which is preliminary data.</text>
</comment>
<proteinExistence type="predicted"/>
<accession>X0XM53</accession>
<protein>
    <submittedName>
        <fullName evidence="1">Uncharacterized protein</fullName>
    </submittedName>
</protein>
<feature type="non-terminal residue" evidence="1">
    <location>
        <position position="108"/>
    </location>
</feature>
<gene>
    <name evidence="1" type="ORF">S01H1_70967</name>
</gene>
<evidence type="ECO:0000313" key="1">
    <source>
        <dbReference type="EMBL" id="GAG37738.1"/>
    </source>
</evidence>
<sequence>MAKEDIKIVIKGVDKIGAVLRRVTNRFPILQRQVRKTNLVFRRFERRMKRFGKTFKKVGKGMARVGKGMIKATVLPLGAAIAFSTKKFIDYEEGMLNVFKTTDLTFDQ</sequence>
<dbReference type="AlphaFoldDB" id="X0XM53"/>
<reference evidence="1" key="1">
    <citation type="journal article" date="2014" name="Front. Microbiol.">
        <title>High frequency of phylogenetically diverse reductive dehalogenase-homologous genes in deep subseafloor sedimentary metagenomes.</title>
        <authorList>
            <person name="Kawai M."/>
            <person name="Futagami T."/>
            <person name="Toyoda A."/>
            <person name="Takaki Y."/>
            <person name="Nishi S."/>
            <person name="Hori S."/>
            <person name="Arai W."/>
            <person name="Tsubouchi T."/>
            <person name="Morono Y."/>
            <person name="Uchiyama I."/>
            <person name="Ito T."/>
            <person name="Fujiyama A."/>
            <person name="Inagaki F."/>
            <person name="Takami H."/>
        </authorList>
    </citation>
    <scope>NUCLEOTIDE SEQUENCE</scope>
    <source>
        <strain evidence="1">Expedition CK06-06</strain>
    </source>
</reference>
<name>X0XM53_9ZZZZ</name>
<organism evidence="1">
    <name type="scientific">marine sediment metagenome</name>
    <dbReference type="NCBI Taxonomy" id="412755"/>
    <lineage>
        <taxon>unclassified sequences</taxon>
        <taxon>metagenomes</taxon>
        <taxon>ecological metagenomes</taxon>
    </lineage>
</organism>